<name>A0A9D1WES1_9GAMM</name>
<evidence type="ECO:0000313" key="5">
    <source>
        <dbReference type="EMBL" id="HIX57619.1"/>
    </source>
</evidence>
<dbReference type="AlphaFoldDB" id="A0A9D1WES1"/>
<dbReference type="Pfam" id="PF13531">
    <property type="entry name" value="SBP_bac_11"/>
    <property type="match status" value="1"/>
</dbReference>
<dbReference type="GO" id="GO:0030973">
    <property type="term" value="F:molybdate ion binding"/>
    <property type="evidence" value="ECO:0007669"/>
    <property type="project" value="TreeGrafter"/>
</dbReference>
<accession>A0A9D1WES1</accession>
<dbReference type="PANTHER" id="PTHR30632">
    <property type="entry name" value="MOLYBDATE-BINDING PERIPLASMIC PROTEIN"/>
    <property type="match status" value="1"/>
</dbReference>
<dbReference type="SUPFAM" id="SSF53850">
    <property type="entry name" value="Periplasmic binding protein-like II"/>
    <property type="match status" value="1"/>
</dbReference>
<evidence type="ECO:0000256" key="4">
    <source>
        <dbReference type="SAM" id="SignalP"/>
    </source>
</evidence>
<dbReference type="InterPro" id="IPR005950">
    <property type="entry name" value="ModA"/>
</dbReference>
<evidence type="ECO:0000256" key="3">
    <source>
        <dbReference type="ARBA" id="ARBA00022729"/>
    </source>
</evidence>
<dbReference type="GO" id="GO:0046872">
    <property type="term" value="F:metal ion binding"/>
    <property type="evidence" value="ECO:0007669"/>
    <property type="project" value="UniProtKB-KW"/>
</dbReference>
<reference evidence="5" key="2">
    <citation type="submission" date="2021-04" db="EMBL/GenBank/DDBJ databases">
        <authorList>
            <person name="Gilroy R."/>
        </authorList>
    </citation>
    <scope>NUCLEOTIDE SEQUENCE</scope>
    <source>
        <strain evidence="5">USASDec5-558</strain>
    </source>
</reference>
<dbReference type="GO" id="GO:0015689">
    <property type="term" value="P:molybdate ion transport"/>
    <property type="evidence" value="ECO:0007669"/>
    <property type="project" value="InterPro"/>
</dbReference>
<keyword evidence="2" id="KW-0479">Metal-binding</keyword>
<dbReference type="Proteomes" id="UP000886829">
    <property type="component" value="Unassembled WGS sequence"/>
</dbReference>
<dbReference type="EMBL" id="DXEV01000180">
    <property type="protein sequence ID" value="HIX57619.1"/>
    <property type="molecule type" value="Genomic_DNA"/>
</dbReference>
<evidence type="ECO:0000313" key="6">
    <source>
        <dbReference type="Proteomes" id="UP000886829"/>
    </source>
</evidence>
<evidence type="ECO:0000256" key="1">
    <source>
        <dbReference type="ARBA" id="ARBA00009175"/>
    </source>
</evidence>
<dbReference type="Gene3D" id="3.40.190.10">
    <property type="entry name" value="Periplasmic binding protein-like II"/>
    <property type="match status" value="2"/>
</dbReference>
<dbReference type="InterPro" id="IPR050682">
    <property type="entry name" value="ModA/WtpA"/>
</dbReference>
<proteinExistence type="inferred from homology"/>
<feature type="chain" id="PRO_5039527475" evidence="4">
    <location>
        <begin position="42"/>
        <end position="299"/>
    </location>
</feature>
<sequence length="299" mass="33294">MLSLRSIFLKISKHLKATVQVPLSLGLCFILSLGATSAAYAATDLTVIARNLKASTEHDKNAPIKVCAVPQLYAALSTLQGKTKIDFEPRFATNNELYALLSNTNTEQLPQLCDLLLSADERLPISLVRTNRALASSLVPFTRAPLVLWSTDPDLLTGHDPRTLLNKRQIKSIAIAQRELTPVGYATNQVIKNHLDLSSLRNQTYKASHEYQVYSMVSSGNVSCGFISMPLIVDTKQQIHGSYWLVPRRMHSDIQYYGVLLSPSVTNKDAQEFLRYLVEEPEAQKHFSQFGFSSIKSDI</sequence>
<comment type="caution">
    <text evidence="5">The sequence shown here is derived from an EMBL/GenBank/DDBJ whole genome shotgun (WGS) entry which is preliminary data.</text>
</comment>
<feature type="signal peptide" evidence="4">
    <location>
        <begin position="1"/>
        <end position="41"/>
    </location>
</feature>
<evidence type="ECO:0000256" key="2">
    <source>
        <dbReference type="ARBA" id="ARBA00022723"/>
    </source>
</evidence>
<gene>
    <name evidence="5" type="primary">modA</name>
    <name evidence="5" type="ORF">H9850_09150</name>
</gene>
<organism evidence="5 6">
    <name type="scientific">Candidatus Anaerobiospirillum pullistercoris</name>
    <dbReference type="NCBI Taxonomy" id="2838452"/>
    <lineage>
        <taxon>Bacteria</taxon>
        <taxon>Pseudomonadati</taxon>
        <taxon>Pseudomonadota</taxon>
        <taxon>Gammaproteobacteria</taxon>
        <taxon>Aeromonadales</taxon>
        <taxon>Succinivibrionaceae</taxon>
        <taxon>Anaerobiospirillum</taxon>
    </lineage>
</organism>
<protein>
    <submittedName>
        <fullName evidence="5">Molybdate ABC transporter substrate-binding protein</fullName>
    </submittedName>
</protein>
<dbReference type="PANTHER" id="PTHR30632:SF14">
    <property type="entry name" value="TUNGSTATE_MOLYBDATE_CHROMATE-BINDING PROTEIN MODA"/>
    <property type="match status" value="1"/>
</dbReference>
<dbReference type="NCBIfam" id="TIGR01256">
    <property type="entry name" value="modA"/>
    <property type="match status" value="1"/>
</dbReference>
<comment type="similarity">
    <text evidence="1">Belongs to the bacterial solute-binding protein ModA family.</text>
</comment>
<reference evidence="5" key="1">
    <citation type="journal article" date="2021" name="PeerJ">
        <title>Extensive microbial diversity within the chicken gut microbiome revealed by metagenomics and culture.</title>
        <authorList>
            <person name="Gilroy R."/>
            <person name="Ravi A."/>
            <person name="Getino M."/>
            <person name="Pursley I."/>
            <person name="Horton D.L."/>
            <person name="Alikhan N.F."/>
            <person name="Baker D."/>
            <person name="Gharbi K."/>
            <person name="Hall N."/>
            <person name="Watson M."/>
            <person name="Adriaenssens E.M."/>
            <person name="Foster-Nyarko E."/>
            <person name="Jarju S."/>
            <person name="Secka A."/>
            <person name="Antonio M."/>
            <person name="Oren A."/>
            <person name="Chaudhuri R.R."/>
            <person name="La Ragione R."/>
            <person name="Hildebrand F."/>
            <person name="Pallen M.J."/>
        </authorList>
    </citation>
    <scope>NUCLEOTIDE SEQUENCE</scope>
    <source>
        <strain evidence="5">USASDec5-558</strain>
    </source>
</reference>
<keyword evidence="3 4" id="KW-0732">Signal</keyword>